<keyword evidence="7" id="KW-0808">Transferase</keyword>
<evidence type="ECO:0000256" key="6">
    <source>
        <dbReference type="ARBA" id="ARBA00022676"/>
    </source>
</evidence>
<dbReference type="GO" id="GO:0008955">
    <property type="term" value="F:peptidoglycan glycosyltransferase activity"/>
    <property type="evidence" value="ECO:0007669"/>
    <property type="project" value="UniProtKB-EC"/>
</dbReference>
<dbReference type="InterPro" id="IPR011815">
    <property type="entry name" value="PBP_1c"/>
</dbReference>
<dbReference type="OrthoDB" id="9766909at2"/>
<dbReference type="GO" id="GO:0009252">
    <property type="term" value="P:peptidoglycan biosynthetic process"/>
    <property type="evidence" value="ECO:0007669"/>
    <property type="project" value="UniProtKB-UniPathway"/>
</dbReference>
<dbReference type="PANTHER" id="PTHR32282">
    <property type="entry name" value="BINDING PROTEIN TRANSPEPTIDASE, PUTATIVE-RELATED"/>
    <property type="match status" value="1"/>
</dbReference>
<dbReference type="SUPFAM" id="SSF53955">
    <property type="entry name" value="Lysozyme-like"/>
    <property type="match status" value="1"/>
</dbReference>
<keyword evidence="4" id="KW-0121">Carboxypeptidase</keyword>
<dbReference type="EC" id="2.4.99.28" evidence="10"/>
<evidence type="ECO:0000256" key="11">
    <source>
        <dbReference type="ARBA" id="ARBA00049902"/>
    </source>
</evidence>
<protein>
    <recommendedName>
        <fullName evidence="10">peptidoglycan glycosyltransferase</fullName>
        <ecNumber evidence="10">2.4.99.28</ecNumber>
    </recommendedName>
</protein>
<evidence type="ECO:0000259" key="14">
    <source>
        <dbReference type="Pfam" id="PF06832"/>
    </source>
</evidence>
<dbReference type="GO" id="GO:0008658">
    <property type="term" value="F:penicillin binding"/>
    <property type="evidence" value="ECO:0007669"/>
    <property type="project" value="InterPro"/>
</dbReference>
<dbReference type="NCBIfam" id="TIGR02073">
    <property type="entry name" value="PBP_1c"/>
    <property type="match status" value="1"/>
</dbReference>
<evidence type="ECO:0000256" key="5">
    <source>
        <dbReference type="ARBA" id="ARBA00022670"/>
    </source>
</evidence>
<proteinExistence type="inferred from homology"/>
<dbReference type="Pfam" id="PF00905">
    <property type="entry name" value="Transpeptidase"/>
    <property type="match status" value="1"/>
</dbReference>
<dbReference type="InterPro" id="IPR023346">
    <property type="entry name" value="Lysozyme-like_dom_sf"/>
</dbReference>
<dbReference type="GO" id="GO:0006508">
    <property type="term" value="P:proteolysis"/>
    <property type="evidence" value="ECO:0007669"/>
    <property type="project" value="UniProtKB-KW"/>
</dbReference>
<dbReference type="GO" id="GO:0030288">
    <property type="term" value="C:outer membrane-bounded periplasmic space"/>
    <property type="evidence" value="ECO:0007669"/>
    <property type="project" value="TreeGrafter"/>
</dbReference>
<keyword evidence="9" id="KW-0511">Multifunctional enzyme</keyword>
<gene>
    <name evidence="15" type="primary">pbpC</name>
    <name evidence="15" type="ORF">CUV01_07760</name>
</gene>
<reference evidence="15 16" key="1">
    <citation type="submission" date="2017-12" db="EMBL/GenBank/DDBJ databases">
        <authorList>
            <person name="Hurst M.R.H."/>
        </authorList>
    </citation>
    <scope>NUCLEOTIDE SEQUENCE [LARGE SCALE GENOMIC DNA]</scope>
    <source>
        <strain evidence="15 16">BM15</strain>
    </source>
</reference>
<evidence type="ECO:0000256" key="7">
    <source>
        <dbReference type="ARBA" id="ARBA00022679"/>
    </source>
</evidence>
<evidence type="ECO:0000256" key="3">
    <source>
        <dbReference type="ARBA" id="ARBA00007739"/>
    </source>
</evidence>
<dbReference type="GO" id="GO:0004180">
    <property type="term" value="F:carboxypeptidase activity"/>
    <property type="evidence" value="ECO:0007669"/>
    <property type="project" value="UniProtKB-KW"/>
</dbReference>
<dbReference type="AlphaFoldDB" id="A0A2K9EIV7"/>
<comment type="catalytic activity">
    <reaction evidence="11">
        <text>[GlcNAc-(1-&gt;4)-Mur2Ac(oyl-L-Ala-gamma-D-Glu-L-Lys-D-Ala-D-Ala)](n)-di-trans,octa-cis-undecaprenyl diphosphate + beta-D-GlcNAc-(1-&gt;4)-Mur2Ac(oyl-L-Ala-gamma-D-Glu-L-Lys-D-Ala-D-Ala)-di-trans,octa-cis-undecaprenyl diphosphate = [GlcNAc-(1-&gt;4)-Mur2Ac(oyl-L-Ala-gamma-D-Glu-L-Lys-D-Ala-D-Ala)](n+1)-di-trans,octa-cis-undecaprenyl diphosphate + di-trans,octa-cis-undecaprenyl diphosphate + H(+)</text>
        <dbReference type="Rhea" id="RHEA:23708"/>
        <dbReference type="Rhea" id="RHEA-COMP:9602"/>
        <dbReference type="Rhea" id="RHEA-COMP:9603"/>
        <dbReference type="ChEBI" id="CHEBI:15378"/>
        <dbReference type="ChEBI" id="CHEBI:58405"/>
        <dbReference type="ChEBI" id="CHEBI:60033"/>
        <dbReference type="ChEBI" id="CHEBI:78435"/>
        <dbReference type="EC" id="2.4.99.28"/>
    </reaction>
</comment>
<keyword evidence="8" id="KW-0378">Hydrolase</keyword>
<comment type="pathway">
    <text evidence="1">Cell wall biogenesis; peptidoglycan biosynthesis.</text>
</comment>
<evidence type="ECO:0000256" key="2">
    <source>
        <dbReference type="ARBA" id="ARBA00007090"/>
    </source>
</evidence>
<dbReference type="InterPro" id="IPR009647">
    <property type="entry name" value="PBP_C"/>
</dbReference>
<dbReference type="Pfam" id="PF06832">
    <property type="entry name" value="BiPBP_C"/>
    <property type="match status" value="1"/>
</dbReference>
<dbReference type="InterPro" id="IPR050396">
    <property type="entry name" value="Glycosyltr_51/Transpeptidase"/>
</dbReference>
<evidence type="ECO:0000256" key="4">
    <source>
        <dbReference type="ARBA" id="ARBA00022645"/>
    </source>
</evidence>
<feature type="domain" description="Penicillin-binding C-terminal" evidence="14">
    <location>
        <begin position="597"/>
        <end position="678"/>
    </location>
</feature>
<evidence type="ECO:0000256" key="8">
    <source>
        <dbReference type="ARBA" id="ARBA00022801"/>
    </source>
</evidence>
<dbReference type="RefSeq" id="WP_101459967.1">
    <property type="nucleotide sequence ID" value="NZ_CP025408.1"/>
</dbReference>
<dbReference type="Proteomes" id="UP000233742">
    <property type="component" value="Chromosome"/>
</dbReference>
<feature type="domain" description="Penicillin-binding protein transpeptidase" evidence="12">
    <location>
        <begin position="303"/>
        <end position="512"/>
    </location>
</feature>
<dbReference type="InterPro" id="IPR036950">
    <property type="entry name" value="PBP_transglycosylase"/>
</dbReference>
<evidence type="ECO:0000313" key="16">
    <source>
        <dbReference type="Proteomes" id="UP000233742"/>
    </source>
</evidence>
<dbReference type="InterPro" id="IPR001264">
    <property type="entry name" value="Glyco_trans_51"/>
</dbReference>
<evidence type="ECO:0000313" key="15">
    <source>
        <dbReference type="EMBL" id="AUH33297.1"/>
    </source>
</evidence>
<evidence type="ECO:0000256" key="9">
    <source>
        <dbReference type="ARBA" id="ARBA00023268"/>
    </source>
</evidence>
<keyword evidence="6" id="KW-0328">Glycosyltransferase</keyword>
<dbReference type="Gene3D" id="3.40.710.10">
    <property type="entry name" value="DD-peptidase/beta-lactamase superfamily"/>
    <property type="match status" value="1"/>
</dbReference>
<dbReference type="InterPro" id="IPR012338">
    <property type="entry name" value="Beta-lactam/transpept-like"/>
</dbReference>
<dbReference type="EMBL" id="CP025408">
    <property type="protein sequence ID" value="AUH33297.1"/>
    <property type="molecule type" value="Genomic_DNA"/>
</dbReference>
<comment type="similarity">
    <text evidence="2">In the C-terminal section; belongs to the transpeptidase family.</text>
</comment>
<dbReference type="SUPFAM" id="SSF56601">
    <property type="entry name" value="beta-lactamase/transpeptidase-like"/>
    <property type="match status" value="1"/>
</dbReference>
<evidence type="ECO:0000256" key="1">
    <source>
        <dbReference type="ARBA" id="ARBA00004752"/>
    </source>
</evidence>
<dbReference type="Gene3D" id="1.10.3810.10">
    <property type="entry name" value="Biosynthetic peptidoglycan transglycosylase-like"/>
    <property type="match status" value="1"/>
</dbReference>
<keyword evidence="5" id="KW-0645">Protease</keyword>
<accession>A0A2K9EIV7</accession>
<name>A0A2K9EIV7_9RHOB</name>
<evidence type="ECO:0000259" key="13">
    <source>
        <dbReference type="Pfam" id="PF00912"/>
    </source>
</evidence>
<dbReference type="Pfam" id="PF00912">
    <property type="entry name" value="Transgly"/>
    <property type="match status" value="1"/>
</dbReference>
<comment type="similarity">
    <text evidence="3">In the N-terminal section; belongs to the glycosyltransferase 51 family.</text>
</comment>
<evidence type="ECO:0000259" key="12">
    <source>
        <dbReference type="Pfam" id="PF00905"/>
    </source>
</evidence>
<feature type="domain" description="Glycosyl transferase family 51" evidence="13">
    <location>
        <begin position="72"/>
        <end position="225"/>
    </location>
</feature>
<keyword evidence="16" id="KW-1185">Reference proteome</keyword>
<dbReference type="UniPathway" id="UPA00219"/>
<evidence type="ECO:0000256" key="10">
    <source>
        <dbReference type="ARBA" id="ARBA00044770"/>
    </source>
</evidence>
<dbReference type="InterPro" id="IPR001460">
    <property type="entry name" value="PCN-bd_Tpept"/>
</dbReference>
<dbReference type="KEGG" id="paro:CUV01_07760"/>
<organism evidence="15 16">
    <name type="scientific">Paracoccus tegillarcae</name>
    <dbReference type="NCBI Taxonomy" id="1529068"/>
    <lineage>
        <taxon>Bacteria</taxon>
        <taxon>Pseudomonadati</taxon>
        <taxon>Pseudomonadota</taxon>
        <taxon>Alphaproteobacteria</taxon>
        <taxon>Rhodobacterales</taxon>
        <taxon>Paracoccaceae</taxon>
        <taxon>Paracoccus</taxon>
    </lineage>
</organism>
<sequence length="682" mass="72492">MGWLRRHGLFLLAGLLLAVGAGRDGVEDWVTRTRLPSLIVPTGTEIVARDGTLLRAFVVVDGRWRLQPGPVDPGFVEMLLAYEDRRFWHHSGVDALAFLRATGQALREGRVVSGGSTLTMQVARLLEEGPTGQWDGKLRQMRVALALERRLDKQQILDLYLRLAPYGGNLEGIRAASLSWFGKEPRRLTPAESALLVALPQSPAVRQPDRNPDAARRAVDRVLARAVAANVIEEDQARAARLATLPATRRPFPALAPHLTARLHWENPDAARIATTIDADLQRAAEALARRAVAGQTAEVTVAMLLADHRTGQILAQVDGAEWTSTARAGFVQMSDALRSPGSTLKPFVYGLAFDDGMAHPDTLIEDRPVAYGRYAPQNFDRQFRGTVTVRDALLASLNIPVVRLTDAVGPARLIDALDRAGAPLTVPGGQPGLAVALGGAGVSLAALVQAYGGLAAGGKAVALSPLPGMGGRTDRRFLGDVAAWQVGHILSQVPPPAGAARGRIAYKTGTSYGHRDALAVGFDGAHVGGVWMGRADGTPVPGAFGGDLAAPVLFELFDRAQAGGSPLPPPPDATLILPTARLPAPLRRFRPPGEALSERAPDAPQMVFPPDGAQIEAPFGRLVVKVRNGAPPFTWLADGRPVAIARSETALELDLPRAGLTRLSVIDVKGRADSVNIVIKP</sequence>
<dbReference type="PANTHER" id="PTHR32282:SF15">
    <property type="entry name" value="PENICILLIN-BINDING PROTEIN 1C"/>
    <property type="match status" value="1"/>
</dbReference>